<evidence type="ECO:0000259" key="4">
    <source>
        <dbReference type="SMART" id="SM00563"/>
    </source>
</evidence>
<dbReference type="GO" id="GO:0016746">
    <property type="term" value="F:acyltransferase activity"/>
    <property type="evidence" value="ECO:0007669"/>
    <property type="project" value="UniProtKB-KW"/>
</dbReference>
<keyword evidence="3" id="KW-0012">Acyltransferase</keyword>
<dbReference type="EMBL" id="JABFTP020000001">
    <property type="protein sequence ID" value="KAL3266665.1"/>
    <property type="molecule type" value="Genomic_DNA"/>
</dbReference>
<evidence type="ECO:0000256" key="3">
    <source>
        <dbReference type="ARBA" id="ARBA00023315"/>
    </source>
</evidence>
<dbReference type="AlphaFoldDB" id="A0ABD2MK35"/>
<evidence type="ECO:0000313" key="5">
    <source>
        <dbReference type="EMBL" id="KAL3266665.1"/>
    </source>
</evidence>
<dbReference type="Proteomes" id="UP001516400">
    <property type="component" value="Unassembled WGS sequence"/>
</dbReference>
<dbReference type="InterPro" id="IPR002123">
    <property type="entry name" value="Plipid/glycerol_acylTrfase"/>
</dbReference>
<dbReference type="CDD" id="cd07990">
    <property type="entry name" value="LPLAT_LCLAT1-like"/>
    <property type="match status" value="1"/>
</dbReference>
<reference evidence="5 6" key="1">
    <citation type="journal article" date="2021" name="BMC Biol.">
        <title>Horizontally acquired antibacterial genes associated with adaptive radiation of ladybird beetles.</title>
        <authorList>
            <person name="Li H.S."/>
            <person name="Tang X.F."/>
            <person name="Huang Y.H."/>
            <person name="Xu Z.Y."/>
            <person name="Chen M.L."/>
            <person name="Du X.Y."/>
            <person name="Qiu B.Y."/>
            <person name="Chen P.T."/>
            <person name="Zhang W."/>
            <person name="Slipinski A."/>
            <person name="Escalona H.E."/>
            <person name="Waterhouse R.M."/>
            <person name="Zwick A."/>
            <person name="Pang H."/>
        </authorList>
    </citation>
    <scope>NUCLEOTIDE SEQUENCE [LARGE SCALE GENOMIC DNA]</scope>
    <source>
        <strain evidence="5">SYSU2018</strain>
    </source>
</reference>
<dbReference type="PANTHER" id="PTHR10983">
    <property type="entry name" value="1-ACYLGLYCEROL-3-PHOSPHATE ACYLTRANSFERASE-RELATED"/>
    <property type="match status" value="1"/>
</dbReference>
<dbReference type="InterPro" id="IPR032098">
    <property type="entry name" value="Acyltransf_C"/>
</dbReference>
<comment type="caution">
    <text evidence="5">The sequence shown here is derived from an EMBL/GenBank/DDBJ whole genome shotgun (WGS) entry which is preliminary data.</text>
</comment>
<evidence type="ECO:0000256" key="2">
    <source>
        <dbReference type="ARBA" id="ARBA00022679"/>
    </source>
</evidence>
<gene>
    <name evidence="5" type="ORF">HHI36_010827</name>
</gene>
<comment type="similarity">
    <text evidence="1">Belongs to the 1-acyl-sn-glycerol-3-phosphate acyltransferase family.</text>
</comment>
<proteinExistence type="inferred from homology"/>
<dbReference type="PANTHER" id="PTHR10983:SF2">
    <property type="entry name" value="ACYL-COA:LYSOPHOSPHATIDYLGLYCEROL ACYLTRANSFERASE 1"/>
    <property type="match status" value="1"/>
</dbReference>
<evidence type="ECO:0000256" key="1">
    <source>
        <dbReference type="ARBA" id="ARBA00008655"/>
    </source>
</evidence>
<protein>
    <recommendedName>
        <fullName evidence="4">Phospholipid/glycerol acyltransferase domain-containing protein</fullName>
    </recommendedName>
</protein>
<keyword evidence="6" id="KW-1185">Reference proteome</keyword>
<sequence length="328" mass="38148">MILLYPLKIIGFEDLFYRTEGLIQYGMLRMIAMWSQWAGYEVLETGDDITECLEERTLVLVNHQSAGDIPILLNAFIDRIQILPNVMWIMDNHLKYSTFGIVCAIHRDFFIFQGKEFREKSLEALSKHLTESYIPLKRKWLVIFPEGGFLYKRRERSQKYGQKNNLPHLEHVTIPRVGALQVVMNELKTKTATLDNNSTGTHPSHHLKYILDVTIGYPRGEPLGILDLIFGNLAPSKTTLYYRLFPISQVPQGNEALSKWIIDRWAEKENLLDTFYKTGSFPNSNPPRVVRQNLLQYLGIHVAFLASTYFHYQMLTQIYQYFCSNFPS</sequence>
<dbReference type="SUPFAM" id="SSF69593">
    <property type="entry name" value="Glycerol-3-phosphate (1)-acyltransferase"/>
    <property type="match status" value="1"/>
</dbReference>
<organism evidence="5 6">
    <name type="scientific">Cryptolaemus montrouzieri</name>
    <dbReference type="NCBI Taxonomy" id="559131"/>
    <lineage>
        <taxon>Eukaryota</taxon>
        <taxon>Metazoa</taxon>
        <taxon>Ecdysozoa</taxon>
        <taxon>Arthropoda</taxon>
        <taxon>Hexapoda</taxon>
        <taxon>Insecta</taxon>
        <taxon>Pterygota</taxon>
        <taxon>Neoptera</taxon>
        <taxon>Endopterygota</taxon>
        <taxon>Coleoptera</taxon>
        <taxon>Polyphaga</taxon>
        <taxon>Cucujiformia</taxon>
        <taxon>Coccinelloidea</taxon>
        <taxon>Coccinellidae</taxon>
        <taxon>Scymninae</taxon>
        <taxon>Scymnini</taxon>
        <taxon>Cryptolaemus</taxon>
    </lineage>
</organism>
<dbReference type="SMART" id="SM00563">
    <property type="entry name" value="PlsC"/>
    <property type="match status" value="1"/>
</dbReference>
<dbReference type="Pfam" id="PF01553">
    <property type="entry name" value="Acyltransferase"/>
    <property type="match status" value="1"/>
</dbReference>
<feature type="domain" description="Phospholipid/glycerol acyltransferase" evidence="4">
    <location>
        <begin position="57"/>
        <end position="181"/>
    </location>
</feature>
<keyword evidence="2" id="KW-0808">Transferase</keyword>
<name>A0ABD2MK35_9CUCU</name>
<dbReference type="Pfam" id="PF16076">
    <property type="entry name" value="Acyltransf_C"/>
    <property type="match status" value="1"/>
</dbReference>
<accession>A0ABD2MK35</accession>
<evidence type="ECO:0000313" key="6">
    <source>
        <dbReference type="Proteomes" id="UP001516400"/>
    </source>
</evidence>